<comment type="caution">
    <text evidence="1">The sequence shown here is derived from an EMBL/GenBank/DDBJ whole genome shotgun (WGS) entry which is preliminary data.</text>
</comment>
<reference evidence="1 2" key="1">
    <citation type="submission" date="2020-02" db="EMBL/GenBank/DDBJ databases">
        <title>Draft genome sequence of Haematococcus lacustris strain NIES-144.</title>
        <authorList>
            <person name="Morimoto D."/>
            <person name="Nakagawa S."/>
            <person name="Yoshida T."/>
            <person name="Sawayama S."/>
        </authorList>
    </citation>
    <scope>NUCLEOTIDE SEQUENCE [LARGE SCALE GENOMIC DNA]</scope>
    <source>
        <strain evidence="1 2">NIES-144</strain>
    </source>
</reference>
<proteinExistence type="predicted"/>
<evidence type="ECO:0000313" key="1">
    <source>
        <dbReference type="EMBL" id="GFH20342.1"/>
    </source>
</evidence>
<dbReference type="EMBL" id="BLLF01001617">
    <property type="protein sequence ID" value="GFH20342.1"/>
    <property type="molecule type" value="Genomic_DNA"/>
</dbReference>
<organism evidence="1 2">
    <name type="scientific">Haematococcus lacustris</name>
    <name type="common">Green alga</name>
    <name type="synonym">Haematococcus pluvialis</name>
    <dbReference type="NCBI Taxonomy" id="44745"/>
    <lineage>
        <taxon>Eukaryota</taxon>
        <taxon>Viridiplantae</taxon>
        <taxon>Chlorophyta</taxon>
        <taxon>core chlorophytes</taxon>
        <taxon>Chlorophyceae</taxon>
        <taxon>CS clade</taxon>
        <taxon>Chlamydomonadales</taxon>
        <taxon>Haematococcaceae</taxon>
        <taxon>Haematococcus</taxon>
    </lineage>
</organism>
<dbReference type="Proteomes" id="UP000485058">
    <property type="component" value="Unassembled WGS sequence"/>
</dbReference>
<sequence length="17" mass="1785">MVSPVQGGAQLFLSYST</sequence>
<evidence type="ECO:0000313" key="2">
    <source>
        <dbReference type="Proteomes" id="UP000485058"/>
    </source>
</evidence>
<accession>A0A699ZWM8</accession>
<gene>
    <name evidence="1" type="ORF">HaLaN_17449</name>
</gene>
<name>A0A699ZWM8_HAELA</name>
<dbReference type="AlphaFoldDB" id="A0A699ZWM8"/>
<protein>
    <submittedName>
        <fullName evidence="1">Uncharacterized protein</fullName>
    </submittedName>
</protein>
<keyword evidence="2" id="KW-1185">Reference proteome</keyword>